<sequence>MSQVEVNLVRGLARYRYVSNPSTGDLTDSVLSKRARTSLSSQVVAGRLLISFPTNSLMKALSFRLVTVRVRCKKDVRWHEVGASAWSVHASQAEQIIPPPVYLLDDILLRVRPGAVIILSSSGPDIVLQYFNALVYLGRHQPLLAVTFAMFHLEAG</sequence>
<dbReference type="EMBL" id="KZ293656">
    <property type="protein sequence ID" value="PBK93593.1"/>
    <property type="molecule type" value="Genomic_DNA"/>
</dbReference>
<evidence type="ECO:0000313" key="2">
    <source>
        <dbReference type="Proteomes" id="UP000217790"/>
    </source>
</evidence>
<evidence type="ECO:0000313" key="1">
    <source>
        <dbReference type="EMBL" id="PBK93593.1"/>
    </source>
</evidence>
<dbReference type="OrthoDB" id="10608383at2759"/>
<dbReference type="InParanoid" id="A0A2H3DZ61"/>
<dbReference type="AlphaFoldDB" id="A0A2H3DZ61"/>
<reference evidence="2" key="1">
    <citation type="journal article" date="2017" name="Nat. Ecol. Evol.">
        <title>Genome expansion and lineage-specific genetic innovations in the forest pathogenic fungi Armillaria.</title>
        <authorList>
            <person name="Sipos G."/>
            <person name="Prasanna A.N."/>
            <person name="Walter M.C."/>
            <person name="O'Connor E."/>
            <person name="Balint B."/>
            <person name="Krizsan K."/>
            <person name="Kiss B."/>
            <person name="Hess J."/>
            <person name="Varga T."/>
            <person name="Slot J."/>
            <person name="Riley R."/>
            <person name="Boka B."/>
            <person name="Rigling D."/>
            <person name="Barry K."/>
            <person name="Lee J."/>
            <person name="Mihaltcheva S."/>
            <person name="LaButti K."/>
            <person name="Lipzen A."/>
            <person name="Waldron R."/>
            <person name="Moloney N.M."/>
            <person name="Sperisen C."/>
            <person name="Kredics L."/>
            <person name="Vagvoelgyi C."/>
            <person name="Patrignani A."/>
            <person name="Fitzpatrick D."/>
            <person name="Nagy I."/>
            <person name="Doyle S."/>
            <person name="Anderson J.B."/>
            <person name="Grigoriev I.V."/>
            <person name="Gueldener U."/>
            <person name="Muensterkoetter M."/>
            <person name="Nagy L.G."/>
        </authorList>
    </citation>
    <scope>NUCLEOTIDE SEQUENCE [LARGE SCALE GENOMIC DNA]</scope>
    <source>
        <strain evidence="2">Ar21-2</strain>
    </source>
</reference>
<proteinExistence type="predicted"/>
<organism evidence="1 2">
    <name type="scientific">Armillaria gallica</name>
    <name type="common">Bulbous honey fungus</name>
    <name type="synonym">Armillaria bulbosa</name>
    <dbReference type="NCBI Taxonomy" id="47427"/>
    <lineage>
        <taxon>Eukaryota</taxon>
        <taxon>Fungi</taxon>
        <taxon>Dikarya</taxon>
        <taxon>Basidiomycota</taxon>
        <taxon>Agaricomycotina</taxon>
        <taxon>Agaricomycetes</taxon>
        <taxon>Agaricomycetidae</taxon>
        <taxon>Agaricales</taxon>
        <taxon>Marasmiineae</taxon>
        <taxon>Physalacriaceae</taxon>
        <taxon>Armillaria</taxon>
    </lineage>
</organism>
<protein>
    <submittedName>
        <fullName evidence="1">Uncharacterized protein</fullName>
    </submittedName>
</protein>
<keyword evidence="2" id="KW-1185">Reference proteome</keyword>
<name>A0A2H3DZ61_ARMGA</name>
<gene>
    <name evidence="1" type="ORF">ARMGADRAFT_128925</name>
</gene>
<dbReference type="Proteomes" id="UP000217790">
    <property type="component" value="Unassembled WGS sequence"/>
</dbReference>
<accession>A0A2H3DZ61</accession>